<dbReference type="RefSeq" id="WP_037359935.1">
    <property type="nucleotide sequence ID" value="NZ_JACJHR010000021.1"/>
</dbReference>
<comment type="caution">
    <text evidence="1">The sequence shown here is derived from an EMBL/GenBank/DDBJ whole genome shotgun (WGS) entry which is preliminary data.</text>
</comment>
<protein>
    <submittedName>
        <fullName evidence="1">Uncharacterized protein</fullName>
    </submittedName>
</protein>
<organism evidence="1 2">
    <name type="scientific">Amycolatopsis echigonensis</name>
    <dbReference type="NCBI Taxonomy" id="2576905"/>
    <lineage>
        <taxon>Bacteria</taxon>
        <taxon>Bacillati</taxon>
        <taxon>Actinomycetota</taxon>
        <taxon>Actinomycetes</taxon>
        <taxon>Pseudonocardiales</taxon>
        <taxon>Pseudonocardiaceae</taxon>
        <taxon>Amycolatopsis</taxon>
    </lineage>
</organism>
<dbReference type="EMBL" id="JACJHR010000021">
    <property type="protein sequence ID" value="MBB2500757.1"/>
    <property type="molecule type" value="Genomic_DNA"/>
</dbReference>
<dbReference type="AlphaFoldDB" id="A0A8E1VYZ4"/>
<name>A0A8E1VYZ4_9PSEU</name>
<reference evidence="1 2" key="1">
    <citation type="submission" date="2020-08" db="EMBL/GenBank/DDBJ databases">
        <title>Amycolatopsis echigonensis JCM 21831.</title>
        <authorList>
            <person name="Tedsree N."/>
            <person name="Kuncharoen N."/>
            <person name="Likhitwitayawuid K."/>
            <person name="Tanasupawat S."/>
        </authorList>
    </citation>
    <scope>NUCLEOTIDE SEQUENCE [LARGE SCALE GENOMIC DNA]</scope>
    <source>
        <strain evidence="1 2">JCM 21831</strain>
    </source>
</reference>
<evidence type="ECO:0000313" key="2">
    <source>
        <dbReference type="Proteomes" id="UP000550260"/>
    </source>
</evidence>
<accession>A0A8E1VYZ4</accession>
<gene>
    <name evidence="1" type="ORF">H5411_16675</name>
</gene>
<dbReference type="Proteomes" id="UP000550260">
    <property type="component" value="Unassembled WGS sequence"/>
</dbReference>
<sequence>MGVGQATQTIASHEFGTRAMTVARFTVYCNVLGLPPGRLFERVYDEAISDGTVVVNLAELARSGHPLARWAEIRLRDLPPYSIGRLLVPRPAQDALAELCECDKGQLLAELKAA</sequence>
<proteinExistence type="predicted"/>
<evidence type="ECO:0000313" key="1">
    <source>
        <dbReference type="EMBL" id="MBB2500757.1"/>
    </source>
</evidence>